<sequence>MLEMFYPDEYLDSTYNIDFEEWYQRGYRGILFDIDNTLVPHGAPADDRAKVLFERLRSIGFQCCLISNNQLPRVKPFADEVGAMFLEDAHKPSRKGYQMAMKKLGTTTENTLFVGDQLFTDVYGARRTGITSILVKPIHPKEEIQIVLKRYLEKIVLFFYRRKCRAEKRKERI</sequence>
<dbReference type="SUPFAM" id="SSF56784">
    <property type="entry name" value="HAD-like"/>
    <property type="match status" value="1"/>
</dbReference>
<dbReference type="InterPro" id="IPR023214">
    <property type="entry name" value="HAD_sf"/>
</dbReference>
<proteinExistence type="predicted"/>
<dbReference type="InterPro" id="IPR006439">
    <property type="entry name" value="HAD-SF_hydro_IA"/>
</dbReference>
<evidence type="ECO:0000313" key="2">
    <source>
        <dbReference type="Proteomes" id="UP001652338"/>
    </source>
</evidence>
<protein>
    <submittedName>
        <fullName evidence="1">YqeG family HAD IIIA-type phosphatase</fullName>
    </submittedName>
</protein>
<organism evidence="1 2">
    <name type="scientific">Muricoprocola aceti</name>
    <dbReference type="NCBI Taxonomy" id="2981772"/>
    <lineage>
        <taxon>Bacteria</taxon>
        <taxon>Bacillati</taxon>
        <taxon>Bacillota</taxon>
        <taxon>Clostridia</taxon>
        <taxon>Lachnospirales</taxon>
        <taxon>Lachnospiraceae</taxon>
        <taxon>Muricoprocola</taxon>
    </lineage>
</organism>
<dbReference type="PANTHER" id="PTHR19288">
    <property type="entry name" value="4-NITROPHENYLPHOSPHATASE-RELATED"/>
    <property type="match status" value="1"/>
</dbReference>
<evidence type="ECO:0000313" key="1">
    <source>
        <dbReference type="EMBL" id="MCU6725653.1"/>
    </source>
</evidence>
<reference evidence="1 2" key="1">
    <citation type="journal article" date="2021" name="ISME Commun">
        <title>Automated analysis of genomic sequences facilitates high-throughput and comprehensive description of bacteria.</title>
        <authorList>
            <person name="Hitch T.C.A."/>
        </authorList>
    </citation>
    <scope>NUCLEOTIDE SEQUENCE [LARGE SCALE GENOMIC DNA]</scope>
    <source>
        <strain evidence="1 2">Sanger_29</strain>
    </source>
</reference>
<dbReference type="InterPro" id="IPR036412">
    <property type="entry name" value="HAD-like_sf"/>
</dbReference>
<dbReference type="EMBL" id="JAOQKE010000012">
    <property type="protein sequence ID" value="MCU6725653.1"/>
    <property type="molecule type" value="Genomic_DNA"/>
</dbReference>
<dbReference type="PANTHER" id="PTHR19288:SF25">
    <property type="entry name" value="PHOSPHATIDYLGLYCEROPHOSPHATASE GEP4, MITOCHONDRIAL"/>
    <property type="match status" value="1"/>
</dbReference>
<dbReference type="Pfam" id="PF13242">
    <property type="entry name" value="Hydrolase_like"/>
    <property type="match status" value="1"/>
</dbReference>
<dbReference type="Gene3D" id="3.40.50.1000">
    <property type="entry name" value="HAD superfamily/HAD-like"/>
    <property type="match status" value="1"/>
</dbReference>
<dbReference type="NCBIfam" id="TIGR01549">
    <property type="entry name" value="HAD-SF-IA-v1"/>
    <property type="match status" value="1"/>
</dbReference>
<dbReference type="Proteomes" id="UP001652338">
    <property type="component" value="Unassembled WGS sequence"/>
</dbReference>
<keyword evidence="2" id="KW-1185">Reference proteome</keyword>
<accession>A0ABT2SMB2</accession>
<dbReference type="NCBIfam" id="TIGR01668">
    <property type="entry name" value="YqeG_hyp_ppase"/>
    <property type="match status" value="1"/>
</dbReference>
<name>A0ABT2SMB2_9FIRM</name>
<comment type="caution">
    <text evidence="1">The sequence shown here is derived from an EMBL/GenBank/DDBJ whole genome shotgun (WGS) entry which is preliminary data.</text>
</comment>
<dbReference type="InterPro" id="IPR010021">
    <property type="entry name" value="PGPP1/Gep4"/>
</dbReference>
<dbReference type="RefSeq" id="WP_262654917.1">
    <property type="nucleotide sequence ID" value="NZ_JAOQKE010000012.1"/>
</dbReference>
<gene>
    <name evidence="1" type="ORF">OCV47_09865</name>
</gene>